<evidence type="ECO:0000256" key="4">
    <source>
        <dbReference type="ARBA" id="ARBA00022519"/>
    </source>
</evidence>
<feature type="transmembrane region" description="Helical" evidence="12">
    <location>
        <begin position="96"/>
        <end position="116"/>
    </location>
</feature>
<dbReference type="GO" id="GO:0005886">
    <property type="term" value="C:plasma membrane"/>
    <property type="evidence" value="ECO:0007669"/>
    <property type="project" value="UniProtKB-SubCell"/>
</dbReference>
<feature type="transmembrane region" description="Helical" evidence="12">
    <location>
        <begin position="337"/>
        <end position="356"/>
    </location>
</feature>
<feature type="transmembrane region" description="Helical" evidence="12">
    <location>
        <begin position="417"/>
        <end position="436"/>
    </location>
</feature>
<feature type="transmembrane region" description="Helical" evidence="12">
    <location>
        <begin position="443"/>
        <end position="462"/>
    </location>
</feature>
<feature type="region of interest" description="Disordered" evidence="11">
    <location>
        <begin position="1"/>
        <end position="27"/>
    </location>
</feature>
<feature type="transmembrane region" description="Helical" evidence="12">
    <location>
        <begin position="224"/>
        <end position="243"/>
    </location>
</feature>
<dbReference type="PANTHER" id="PTHR32196">
    <property type="entry name" value="ABC TRANSPORTER PERMEASE PROTEIN YPHD-RELATED-RELATED"/>
    <property type="match status" value="1"/>
</dbReference>
<comment type="subcellular location">
    <subcellularLocation>
        <location evidence="1">Cell membrane</location>
        <topology evidence="1">Multi-pass membrane protein</topology>
    </subcellularLocation>
</comment>
<keyword evidence="6 12" id="KW-0812">Transmembrane</keyword>
<dbReference type="PANTHER" id="PTHR32196:SF32">
    <property type="entry name" value="XYLOSE TRANSPORT SYSTEM PERMEASE PROTEIN XYLH"/>
    <property type="match status" value="1"/>
</dbReference>
<dbReference type="STRING" id="546364.SAMN04489730_7250"/>
<feature type="transmembrane region" description="Helical" evidence="12">
    <location>
        <begin position="145"/>
        <end position="166"/>
    </location>
</feature>
<evidence type="ECO:0000256" key="3">
    <source>
        <dbReference type="ARBA" id="ARBA00022475"/>
    </source>
</evidence>
<dbReference type="Pfam" id="PF02653">
    <property type="entry name" value="BPD_transp_2"/>
    <property type="match status" value="1"/>
</dbReference>
<keyword evidence="3" id="KW-1003">Cell membrane</keyword>
<keyword evidence="5" id="KW-0762">Sugar transport</keyword>
<feature type="transmembrane region" description="Helical" evidence="12">
    <location>
        <begin position="198"/>
        <end position="217"/>
    </location>
</feature>
<dbReference type="CDD" id="cd06579">
    <property type="entry name" value="TM_PBP1_transp_AraH_like"/>
    <property type="match status" value="1"/>
</dbReference>
<organism evidence="13 14">
    <name type="scientific">Amycolatopsis australiensis</name>
    <dbReference type="NCBI Taxonomy" id="546364"/>
    <lineage>
        <taxon>Bacteria</taxon>
        <taxon>Bacillati</taxon>
        <taxon>Actinomycetota</taxon>
        <taxon>Actinomycetes</taxon>
        <taxon>Pseudonocardiales</taxon>
        <taxon>Pseudonocardiaceae</taxon>
        <taxon>Amycolatopsis</taxon>
    </lineage>
</organism>
<accession>A0A1K1SYU1</accession>
<keyword evidence="14" id="KW-1185">Reference proteome</keyword>
<evidence type="ECO:0000256" key="7">
    <source>
        <dbReference type="ARBA" id="ARBA00022989"/>
    </source>
</evidence>
<evidence type="ECO:0000256" key="6">
    <source>
        <dbReference type="ARBA" id="ARBA00022692"/>
    </source>
</evidence>
<feature type="transmembrane region" description="Helical" evidence="12">
    <location>
        <begin position="173"/>
        <end position="192"/>
    </location>
</feature>
<feature type="transmembrane region" description="Helical" evidence="12">
    <location>
        <begin position="385"/>
        <end position="405"/>
    </location>
</feature>
<evidence type="ECO:0000256" key="2">
    <source>
        <dbReference type="ARBA" id="ARBA00022448"/>
    </source>
</evidence>
<evidence type="ECO:0000256" key="5">
    <source>
        <dbReference type="ARBA" id="ARBA00022597"/>
    </source>
</evidence>
<keyword evidence="7 12" id="KW-1133">Transmembrane helix</keyword>
<reference evidence="14" key="1">
    <citation type="submission" date="2016-11" db="EMBL/GenBank/DDBJ databases">
        <authorList>
            <person name="Varghese N."/>
            <person name="Submissions S."/>
        </authorList>
    </citation>
    <scope>NUCLEOTIDE SEQUENCE [LARGE SCALE GENOMIC DNA]</scope>
    <source>
        <strain evidence="14">DSM 44671</strain>
    </source>
</reference>
<dbReference type="Proteomes" id="UP000182740">
    <property type="component" value="Unassembled WGS sequence"/>
</dbReference>
<dbReference type="EMBL" id="FPJG01000006">
    <property type="protein sequence ID" value="SFW89446.1"/>
    <property type="molecule type" value="Genomic_DNA"/>
</dbReference>
<keyword evidence="4" id="KW-0997">Cell inner membrane</keyword>
<evidence type="ECO:0000313" key="13">
    <source>
        <dbReference type="EMBL" id="SFW89446.1"/>
    </source>
</evidence>
<keyword evidence="2" id="KW-0813">Transport</keyword>
<protein>
    <recommendedName>
        <fullName evidence="10">Xylose transport system permease protein XylH</fullName>
    </recommendedName>
</protein>
<sequence length="496" mass="50855">MSGKKEPEMTETPAKHEAATPASDTLAQTQNPTAAISDFGIDTTSMSTGEAIRDYFARLRAGELGALPSLFGLLVLVILFSVLSDNFFTLGNIANLFPQGAGVIIIAMGIVFVLLLGEIDLAAGTASGVAASVMALHFVHNGNLLGNMGSGVFITFIGVLAVAMLLSAYQRIWPGAALSLVGLLIVAIGIPANAWLEILLAICVGTSIGCITGFLVSKIGMPSFVVTLALFIVWQGVLLQFIGEGGTIGITNSDILYKISNGNLSILGSWIFFVVAAGGFAVITLLSHFKRLQRGLVVQPTPLVAAKVGALVVLSALGTWLLTINRSPNKAVVSIQGVPYIIPIVLALLVAGTYVLNKTRYGRYIYAVGGNKEAARRAGIDVPKIRASVFVIGSAVAALGGIVAASKVGSVSPQSGGLNTLLFAVGSAVIGGTSLFGGKGRVADAVVGGLVIAVVINGLGLLKQTAAVVNIVTGLVLLLAATVDALSRRRAAASAR</sequence>
<feature type="transmembrane region" description="Helical" evidence="12">
    <location>
        <begin position="121"/>
        <end position="139"/>
    </location>
</feature>
<evidence type="ECO:0000256" key="9">
    <source>
        <dbReference type="ARBA" id="ARBA00035611"/>
    </source>
</evidence>
<feature type="compositionally biased region" description="Basic and acidic residues" evidence="11">
    <location>
        <begin position="1"/>
        <end position="18"/>
    </location>
</feature>
<feature type="transmembrane region" description="Helical" evidence="12">
    <location>
        <begin position="304"/>
        <end position="325"/>
    </location>
</feature>
<comment type="function">
    <text evidence="9">Part of the binding-protein-dependent transport system for D-xylose. Probably responsible for the translocation of the substrate across the membrane.</text>
</comment>
<dbReference type="AlphaFoldDB" id="A0A1K1SYU1"/>
<feature type="transmembrane region" description="Helical" evidence="12">
    <location>
        <begin position="263"/>
        <end position="283"/>
    </location>
</feature>
<keyword evidence="8 12" id="KW-0472">Membrane</keyword>
<evidence type="ECO:0000313" key="14">
    <source>
        <dbReference type="Proteomes" id="UP000182740"/>
    </source>
</evidence>
<evidence type="ECO:0000256" key="12">
    <source>
        <dbReference type="SAM" id="Phobius"/>
    </source>
</evidence>
<dbReference type="GO" id="GO:0022857">
    <property type="term" value="F:transmembrane transporter activity"/>
    <property type="evidence" value="ECO:0007669"/>
    <property type="project" value="InterPro"/>
</dbReference>
<feature type="transmembrane region" description="Helical" evidence="12">
    <location>
        <begin position="64"/>
        <end position="84"/>
    </location>
</feature>
<evidence type="ECO:0000256" key="11">
    <source>
        <dbReference type="SAM" id="MobiDB-lite"/>
    </source>
</evidence>
<feature type="transmembrane region" description="Helical" evidence="12">
    <location>
        <begin position="468"/>
        <end position="486"/>
    </location>
</feature>
<dbReference type="InterPro" id="IPR001851">
    <property type="entry name" value="ABC_transp_permease"/>
</dbReference>
<gene>
    <name evidence="13" type="ORF">SAMN04489730_7250</name>
</gene>
<name>A0A1K1SYU1_9PSEU</name>
<proteinExistence type="predicted"/>
<evidence type="ECO:0000256" key="1">
    <source>
        <dbReference type="ARBA" id="ARBA00004651"/>
    </source>
</evidence>
<evidence type="ECO:0000256" key="10">
    <source>
        <dbReference type="ARBA" id="ARBA00035686"/>
    </source>
</evidence>
<evidence type="ECO:0000256" key="8">
    <source>
        <dbReference type="ARBA" id="ARBA00023136"/>
    </source>
</evidence>